<proteinExistence type="predicted"/>
<feature type="region of interest" description="Disordered" evidence="1">
    <location>
        <begin position="2810"/>
        <end position="2843"/>
    </location>
</feature>
<reference evidence="2" key="2">
    <citation type="submission" date="2011-03" db="EMBL/GenBank/DDBJ databases">
        <title>Comparative genomics and transcriptomics of Neospora caninum and Toxoplasma gondii.</title>
        <authorList>
            <person name="Reid A.J."/>
            <person name="Sohal A."/>
            <person name="Harris D."/>
            <person name="Quail M."/>
            <person name="Sanders M."/>
            <person name="Berriman M."/>
            <person name="Wastling J.M."/>
            <person name="Pain A."/>
        </authorList>
    </citation>
    <scope>NUCLEOTIDE SEQUENCE</scope>
    <source>
        <strain evidence="2">Liverpool</strain>
    </source>
</reference>
<dbReference type="OMA" id="HRAHACK"/>
<feature type="compositionally biased region" description="Basic and acidic residues" evidence="1">
    <location>
        <begin position="528"/>
        <end position="563"/>
    </location>
</feature>
<sequence length="3414" mass="363815">MRSAKGAGPSAQSGTACPSSIPPSVAPFFASCSPRFAKQLTDISRRLSLPLSTLQVEAIHRLLALALEKENQAFPAHLQASVALLFHTLRSPWQLADSLSPGLCTPQEANWGGVSGASRAPYLQQAAFLPSVDAAVALAGSSVSIFSSSLSFPNTSRCDAVFDAFPPLIGALIHPGVALASVRASVAAVRAAALSALVQLVSSGLLELHRVTDEILASAAALERAKDPSAEPPKSSDFLIRVDLASVLPEGLQRLFFSSLLQAALTGRLAVLRCSAASSAEHVPPLHSALSATRRGKTGECEVFPPSCAVLSNSASLLSKALQRLAAFDGRVVLSILEPLGDVLLACCSASEATQTATATEPPVSPVSFSASSADVSHTQCLEGSSKVETDEKIKPSHAGQRSASRRGLPPRQEHEALVDKNAALSCNALAQVLEFSSKSFRHDVLVHLALPLLRDALRACGAPESRSRALAVERLLAAAAACVEAEERRRTHARPGPAAFACLPTVKVASNGRPLAYQQQSEGLLEDHAPQEETSGKETAETEGRHQAHTNERDGKGGDAGRRRCSARTESGSEDTGDGEDRTVGLLLRFVFQQLHTIDQLSGFLTCWDAAHRVLKSRCRYTPSDDVVGDLSSQLTFALLHRACLERQSGRDATLILRRIAGLAEEEARRETAKKSRGAAHVESSGDRDAHRGGSRSGARAGTEGVWSVRLLAFSLGWLLWQFPSEEELQPLLHACAHLLELLASLTEAPDTEAGGPREAQTAMNLSLFSSHLALLVPLLSLQQTCPADSSHLRRIASLVDAATRAAHACLQGGAHALLSPHTDEAFPFEADQKHVNSDRFSADPDGLPARLGQAAGGHLVAWLSATLWLHQAVDRPLVELATHAGYLRRESSPSPSCSASPAAHSVSSDGGEAAKYLLPLQGGSASSGSFFSTSLSPLVFSRDHGLVSFLLSILLLSEFPQHRAHACKSLLATLQAQPLEAQRALPILHFAASHLPALPLLAALRSRAFAALGDTPESQNTERTDPTMTVAGSKETAKTWSRAAGALGGPEEERQQKGGESELSSERLHGASLQREADALCSSLCSCAAVSPSRFFHFLGAAARTHWGANDEGKGGEGDPERSGMFSGFAEAGRDTQARCSRSEAEGRTEVLVSLWRVQQVAVVALIGHVLAALPVDKYLVPPAYRALLDISGYSGLPPASTEVASSSACSLPCGNASVSRQSCPPSLALWAPLDPSRFTPALRACLLHPLLTRLFLLGDLSPSKLLSPSEACASFPLFTFCCSAPSLAPLSPPSPLSSLSSLSRGGAASVDRGQLAVCRAMLQAVQDIARGSSGFACTGTAAPLLQHALPQIQLALEAESVSLRAQAVDLLSLFCLAGVLCPGKVKRILEKKNLLNVFQQPPEITRAVAAFLRSYIDCLLHASRSDADSSSSVSSSCVASGPLSAEEEAKLLEALGLMEEICQLGACARARSLAFLGASPLVLVLYDAEGQPAVPAGEEAALPTALSPFAESQARSLEGGSFRRSESWRHAAQQGDSGRLSDASRAALAAREPEKTSSLPLATCRFLTSAGLASLFLLPLSLPSVRGAARALAAAMRKERSLLGRRRGEGAAQTGRSKCLQKILRLLHEKRGRASGQKASSHAVASRGAHPEAAEQMDSGGGQTRSDREEGEPAGRGGNIDGETAVVSMVLLEEHKADPQRKKGNGAAAERLLADRRRAAFLSQIKAAASANRLQHPLLLPLFPRMWQELLIEYLDSLPSSETRLVFSSDGRLIGRGKNRAGVDRELEQLFEAIAPCLLNSSAKVTQQRPPQFSAFTSFLASLALVHPPLAPRAVQTLQRCLFVDAVEDTREIPDWIVAGCLVALSTLHGASITVPDFFPICCFLLRSSSSAATQGTVYIAAAAHARAQPTNKSELFRLLRLYVHLGSHASCERGEAAARSRIRALKAQARRRAGDAEDPGQDPEESPRDEHPNMLVDVSAEDVSEANALEELEAAIWRLPLETLPAGWFVGLACVARVLAENVPDPTVFFSFLHSVVLRLAAAFFGRPHRTGAPRNETAKQTRPPAHTLHAGPAVSSSSAAPDTPVSVALVPLSTLLPALLECGVLDLNQVCSFLSSLVSLLAASPPDVAAPAVCWFAVAHLIRSLADFLASRLRSASPVSSFDSASFSPLSSFHAVRRASSAALLARIGDSLLRLHDLLLAWFVSPSSLADRAMRALAVAALAGVPTLLQSPGRASDQPRDFDLSTANWKSVPAVDVFLRRALARLQSAAESVQASSEECAQFETATRERFAFEDVDARPGVVAEDGEAEDAADDGWGSEQAIPGAVAQFLDQLETPATPLVRIKNASEKTSPRTADPEGTLVLCQLYLQLRASLRGGLRGPSARLVLPEHSLLRFVFDEIFRAARAARLPRFHAPRESSRDPDAEPAGRLRRSESLASASGAVICPPQTRTDHLQLAHLVALLEALGAVRPPLPDWGMHGPLARLWWMAVARLEELQRPREPGKRGDHRAPARSQSPPRPGSPSDRCSEETGVACLRKTREARESSDEAEREGRLRGVRADARHRDEEIEALCALQIALLRVSGAHACNAPLLAQACSSWAFATFLAEEAPEGDREHEGVEPKEKRTEREEDSSRGEEPWYDAPHRLGRRPEAPERRWELSRGPASSPLPSPFSSPASSQKKSPLSRAVKFVFLAELPALFQALPRNEAICLLAHIFTRGLEAPHRAPKLWGAALFALKRVLLAFLESRDAATSPLGEGKEARSPLSLHTEEELDETLRQIEQLLGQWLLPALLAPASAVASSAEREAEARPGEPAASPRTVQTPDGEGTERAIGKRGLGAREGRVLAPFAVLAHLAEALEVLLVVKRGRKKTGKPVEAKGSHDASETDTLEGVAHLPALVLGYLVLKKVVPTWHLQGLRDRLLLPPQTPSLSASPAGRGRTGKALPGEGEALNAPLCSRRTFCRGVFDRELVSFAFVASLLPWPEQLEILHGIVCSVSVHQVSIHHAVNLLVAFALYATAPHLAVLLLDPFLRDGASEESRAFSAGGFPSEHGGERGRQTARASPRSRPRVYPATGHEADEELSRETKLREPECLYTSVTGIRWLMDERIAERDLADAAACSDLSESSPGPQRPAYSSPFVPFSCSSCLSSCSVSASSCFNWEGEETVHLQLTISPEESGLFPSFLQILPRAFLGVRGFFSFHLSPNLPYWQSLLLHAPSPRALSPPAISALSLPPTTALAFSYGQQDALLLLRRRVKLLLRLHIPSSLLLSLSPSLAPPTVEKLSSSSPSSPSSSSSSSSASPSSSSLMSVLSGEQTRDGSSLESLLRLAAPFALRELRMLLVKAARLQKDAKPASCGKDLGSGEKRGSGLDVSQKSAKPAVDVPWLLNCFDALLASPPVAQVLQL</sequence>
<feature type="region of interest" description="Disordered" evidence="1">
    <location>
        <begin position="1523"/>
        <end position="1555"/>
    </location>
</feature>
<reference evidence="3" key="4">
    <citation type="journal article" date="2015" name="PLoS ONE">
        <title>Comprehensive Evaluation of Toxoplasma gondii VEG and Neospora caninum LIV Genomes with Tachyzoite Stage Transcriptome and Proteome Defines Novel Transcript Features.</title>
        <authorList>
            <person name="Ramaprasad A."/>
            <person name="Mourier T."/>
            <person name="Naeem R."/>
            <person name="Malas T.B."/>
            <person name="Moussa E."/>
            <person name="Panigrahi A."/>
            <person name="Vermont S.J."/>
            <person name="Otto T.D."/>
            <person name="Wastling J."/>
            <person name="Pain A."/>
        </authorList>
    </citation>
    <scope>NUCLEOTIDE SEQUENCE</scope>
    <source>
        <strain evidence="3">Liverpool</strain>
    </source>
</reference>
<evidence type="ECO:0000313" key="4">
    <source>
        <dbReference type="Proteomes" id="UP000007494"/>
    </source>
</evidence>
<feature type="compositionally biased region" description="Low complexity" evidence="1">
    <location>
        <begin position="2075"/>
        <end position="2084"/>
    </location>
</feature>
<accession>F0VP24</accession>
<dbReference type="OrthoDB" id="332595at2759"/>
<feature type="region of interest" description="Disordered" evidence="1">
    <location>
        <begin position="1634"/>
        <end position="1684"/>
    </location>
</feature>
<dbReference type="GeneID" id="13441027"/>
<feature type="region of interest" description="Disordered" evidence="1">
    <location>
        <begin position="1954"/>
        <end position="1977"/>
    </location>
</feature>
<feature type="region of interest" description="Disordered" evidence="1">
    <location>
        <begin position="669"/>
        <end position="702"/>
    </location>
</feature>
<name>F0VP24_NEOCL</name>
<dbReference type="RefSeq" id="XP_003885498.1">
    <property type="nucleotide sequence ID" value="XM_003885449.1"/>
</dbReference>
<dbReference type="EMBL" id="FR823392">
    <property type="protein sequence ID" value="CBZ55470.1"/>
    <property type="molecule type" value="Genomic_DNA"/>
</dbReference>
<evidence type="ECO:0000313" key="2">
    <source>
        <dbReference type="EMBL" id="CBZ55470.1"/>
    </source>
</evidence>
<feature type="region of interest" description="Disordered" evidence="1">
    <location>
        <begin position="2504"/>
        <end position="2562"/>
    </location>
</feature>
<feature type="compositionally biased region" description="Basic and acidic residues" evidence="1">
    <location>
        <begin position="2420"/>
        <end position="2440"/>
    </location>
</feature>
<dbReference type="PROSITE" id="PS51257">
    <property type="entry name" value="PROKAR_LIPOPROTEIN"/>
    <property type="match status" value="1"/>
</dbReference>
<dbReference type="InterPro" id="IPR016024">
    <property type="entry name" value="ARM-type_fold"/>
</dbReference>
<feature type="region of interest" description="Disordered" evidence="1">
    <location>
        <begin position="2615"/>
        <end position="2687"/>
    </location>
</feature>
<evidence type="ECO:0000313" key="3">
    <source>
        <dbReference type="EMBL" id="CEL70207.1"/>
    </source>
</evidence>
<feature type="region of interest" description="Disordered" evidence="1">
    <location>
        <begin position="1016"/>
        <end position="1068"/>
    </location>
</feature>
<feature type="region of interest" description="Disordered" evidence="1">
    <location>
        <begin position="3049"/>
        <end position="3091"/>
    </location>
</feature>
<gene>
    <name evidence="3" type="ORF">BN1204_058930</name>
    <name evidence="2" type="ORF">NCLIV_058930</name>
</gene>
<feature type="compositionally biased region" description="Low complexity" evidence="1">
    <location>
        <begin position="1539"/>
        <end position="1553"/>
    </location>
</feature>
<dbReference type="Proteomes" id="UP000007494">
    <property type="component" value="Chromosome XI"/>
</dbReference>
<dbReference type="EMBL" id="LN714486">
    <property type="protein sequence ID" value="CEL70207.1"/>
    <property type="molecule type" value="Genomic_DNA"/>
</dbReference>
<feature type="region of interest" description="Disordered" evidence="1">
    <location>
        <begin position="381"/>
        <end position="415"/>
    </location>
</feature>
<dbReference type="InParanoid" id="F0VP24"/>
<reference evidence="2" key="1">
    <citation type="submission" date="2011-02" db="EMBL/GenBank/DDBJ databases">
        <authorList>
            <person name="Aslett M."/>
        </authorList>
    </citation>
    <scope>NUCLEOTIDE SEQUENCE</scope>
    <source>
        <strain evidence="2">Liverpool</strain>
    </source>
</reference>
<protein>
    <submittedName>
        <fullName evidence="2">Uncharacterized protein</fullName>
    </submittedName>
</protein>
<feature type="compositionally biased region" description="Basic and acidic residues" evidence="1">
    <location>
        <begin position="2504"/>
        <end position="2516"/>
    </location>
</feature>
<dbReference type="eggNOG" id="ENOG502R011">
    <property type="taxonomic scope" value="Eukaryota"/>
</dbReference>
<feature type="region of interest" description="Disordered" evidence="1">
    <location>
        <begin position="528"/>
        <end position="581"/>
    </location>
</feature>
<organism evidence="2 4">
    <name type="scientific">Neospora caninum (strain Liverpool)</name>
    <dbReference type="NCBI Taxonomy" id="572307"/>
    <lineage>
        <taxon>Eukaryota</taxon>
        <taxon>Sar</taxon>
        <taxon>Alveolata</taxon>
        <taxon>Apicomplexa</taxon>
        <taxon>Conoidasida</taxon>
        <taxon>Coccidia</taxon>
        <taxon>Eucoccidiorida</taxon>
        <taxon>Eimeriorina</taxon>
        <taxon>Sarcocystidae</taxon>
        <taxon>Neospora</taxon>
    </lineage>
</organism>
<keyword evidence="4" id="KW-1185">Reference proteome</keyword>
<dbReference type="VEuPathDB" id="ToxoDB:NCLIV_058930"/>
<feature type="compositionally biased region" description="Low complexity" evidence="1">
    <location>
        <begin position="3289"/>
        <end position="3315"/>
    </location>
</feature>
<reference evidence="4" key="3">
    <citation type="journal article" date="2012" name="PLoS Pathog.">
        <title>Comparative genomics of the apicomplexan parasites Toxoplasma gondii and Neospora caninum: Coccidia differing in host range and transmission strategy.</title>
        <authorList>
            <person name="Reid A.J."/>
            <person name="Vermont S.J."/>
            <person name="Cotton J.A."/>
            <person name="Harris D."/>
            <person name="Hill-Cawthorne G.A."/>
            <person name="Konen-Waisman S."/>
            <person name="Latham S.M."/>
            <person name="Mourier T."/>
            <person name="Norton R."/>
            <person name="Quail M.A."/>
            <person name="Sanders M."/>
            <person name="Shanmugam D."/>
            <person name="Sohal A."/>
            <person name="Wasmuth J.D."/>
            <person name="Brunk B."/>
            <person name="Grigg M.E."/>
            <person name="Howard J.C."/>
            <person name="Parkinson J."/>
            <person name="Roos D.S."/>
            <person name="Trees A.J."/>
            <person name="Berriman M."/>
            <person name="Pain A."/>
            <person name="Wastling J.M."/>
        </authorList>
    </citation>
    <scope>NUCLEOTIDE SEQUENCE [LARGE SCALE GENOMIC DNA]</scope>
    <source>
        <strain evidence="4">Liverpool</strain>
    </source>
</reference>
<evidence type="ECO:0000256" key="1">
    <source>
        <dbReference type="SAM" id="MobiDB-lite"/>
    </source>
</evidence>
<feature type="region of interest" description="Disordered" evidence="1">
    <location>
        <begin position="2419"/>
        <end position="2440"/>
    </location>
</feature>
<dbReference type="SUPFAM" id="SSF48371">
    <property type="entry name" value="ARM repeat"/>
    <property type="match status" value="1"/>
</dbReference>
<feature type="compositionally biased region" description="Basic and acidic residues" evidence="1">
    <location>
        <begin position="1053"/>
        <end position="1068"/>
    </location>
</feature>
<feature type="compositionally biased region" description="Basic and acidic residues" evidence="1">
    <location>
        <begin position="386"/>
        <end position="395"/>
    </location>
</feature>
<feature type="region of interest" description="Disordered" evidence="1">
    <location>
        <begin position="2055"/>
        <end position="2084"/>
    </location>
</feature>
<feature type="region of interest" description="Disordered" evidence="1">
    <location>
        <begin position="3362"/>
        <end position="3382"/>
    </location>
</feature>
<feature type="region of interest" description="Disordered" evidence="1">
    <location>
        <begin position="3289"/>
        <end position="3322"/>
    </location>
</feature>
<feature type="compositionally biased region" description="Basic and acidic residues" evidence="1">
    <location>
        <begin position="2618"/>
        <end position="2666"/>
    </location>
</feature>
<feature type="compositionally biased region" description="Basic and acidic residues" evidence="1">
    <location>
        <begin position="2544"/>
        <end position="2562"/>
    </location>
</feature>